<comment type="similarity">
    <text evidence="2 6">Belongs to the peptidase S26 family.</text>
</comment>
<keyword evidence="6" id="KW-0472">Membrane</keyword>
<evidence type="ECO:0000256" key="6">
    <source>
        <dbReference type="RuleBase" id="RU362042"/>
    </source>
</evidence>
<dbReference type="EMBL" id="LIZT01000015">
    <property type="protein sequence ID" value="KPJ50673.1"/>
    <property type="molecule type" value="Genomic_DNA"/>
</dbReference>
<name>A0A0S7WKN6_UNCT6</name>
<dbReference type="Gene3D" id="2.10.109.10">
    <property type="entry name" value="Umud Fragment, subunit A"/>
    <property type="match status" value="1"/>
</dbReference>
<dbReference type="GO" id="GO:0004252">
    <property type="term" value="F:serine-type endopeptidase activity"/>
    <property type="evidence" value="ECO:0007669"/>
    <property type="project" value="InterPro"/>
</dbReference>
<dbReference type="InterPro" id="IPR019758">
    <property type="entry name" value="Pept_S26A_signal_pept_1_CS"/>
</dbReference>
<evidence type="ECO:0000256" key="2">
    <source>
        <dbReference type="ARBA" id="ARBA00009370"/>
    </source>
</evidence>
<dbReference type="Proteomes" id="UP000051124">
    <property type="component" value="Unassembled WGS sequence"/>
</dbReference>
<accession>A0A0S7WKN6</accession>
<dbReference type="PRINTS" id="PR00727">
    <property type="entry name" value="LEADERPTASE"/>
</dbReference>
<dbReference type="PROSITE" id="PS00761">
    <property type="entry name" value="SPASE_I_3"/>
    <property type="match status" value="1"/>
</dbReference>
<dbReference type="NCBIfam" id="TIGR02227">
    <property type="entry name" value="sigpep_I_bact"/>
    <property type="match status" value="1"/>
</dbReference>
<keyword evidence="6" id="KW-0812">Transmembrane</keyword>
<evidence type="ECO:0000256" key="5">
    <source>
        <dbReference type="PIRSR" id="PIRSR600223-1"/>
    </source>
</evidence>
<reference evidence="8 9" key="1">
    <citation type="journal article" date="2015" name="Microbiome">
        <title>Genomic resolution of linkages in carbon, nitrogen, and sulfur cycling among widespread estuary sediment bacteria.</title>
        <authorList>
            <person name="Baker B.J."/>
            <person name="Lazar C.S."/>
            <person name="Teske A.P."/>
            <person name="Dick G.J."/>
        </authorList>
    </citation>
    <scope>NUCLEOTIDE SEQUENCE [LARGE SCALE GENOMIC DNA]</scope>
    <source>
        <strain evidence="8">DG_26</strain>
    </source>
</reference>
<dbReference type="InterPro" id="IPR036286">
    <property type="entry name" value="LexA/Signal_pep-like_sf"/>
</dbReference>
<dbReference type="PATRIC" id="fig|1703771.3.peg.298"/>
<protein>
    <recommendedName>
        <fullName evidence="3 6">Signal peptidase I</fullName>
        <ecNumber evidence="3 6">3.4.21.89</ecNumber>
    </recommendedName>
</protein>
<feature type="domain" description="Peptidase S26" evidence="7">
    <location>
        <begin position="19"/>
        <end position="202"/>
    </location>
</feature>
<proteinExistence type="inferred from homology"/>
<dbReference type="GO" id="GO:0006465">
    <property type="term" value="P:signal peptide processing"/>
    <property type="evidence" value="ECO:0007669"/>
    <property type="project" value="InterPro"/>
</dbReference>
<evidence type="ECO:0000313" key="9">
    <source>
        <dbReference type="Proteomes" id="UP000051124"/>
    </source>
</evidence>
<dbReference type="CDD" id="cd06530">
    <property type="entry name" value="S26_SPase_I"/>
    <property type="match status" value="1"/>
</dbReference>
<keyword evidence="4 6" id="KW-0378">Hydrolase</keyword>
<evidence type="ECO:0000313" key="8">
    <source>
        <dbReference type="EMBL" id="KPJ50673.1"/>
    </source>
</evidence>
<evidence type="ECO:0000259" key="7">
    <source>
        <dbReference type="Pfam" id="PF10502"/>
    </source>
</evidence>
<evidence type="ECO:0000256" key="1">
    <source>
        <dbReference type="ARBA" id="ARBA00000677"/>
    </source>
</evidence>
<feature type="active site" evidence="5">
    <location>
        <position position="40"/>
    </location>
</feature>
<comment type="caution">
    <text evidence="8">The sequence shown here is derived from an EMBL/GenBank/DDBJ whole genome shotgun (WGS) entry which is preliminary data.</text>
</comment>
<feature type="active site" evidence="5">
    <location>
        <position position="94"/>
    </location>
</feature>
<comment type="catalytic activity">
    <reaction evidence="1 6">
        <text>Cleavage of hydrophobic, N-terminal signal or leader sequences from secreted and periplasmic proteins.</text>
        <dbReference type="EC" id="3.4.21.89"/>
    </reaction>
</comment>
<dbReference type="GO" id="GO:0009003">
    <property type="term" value="F:signal peptidase activity"/>
    <property type="evidence" value="ECO:0007669"/>
    <property type="project" value="UniProtKB-EC"/>
</dbReference>
<dbReference type="EC" id="3.4.21.89" evidence="3 6"/>
<dbReference type="PANTHER" id="PTHR43390:SF1">
    <property type="entry name" value="CHLOROPLAST PROCESSING PEPTIDASE"/>
    <property type="match status" value="1"/>
</dbReference>
<organism evidence="8 9">
    <name type="scientific">candidate division TA06 bacterium DG_26</name>
    <dbReference type="NCBI Taxonomy" id="1703771"/>
    <lineage>
        <taxon>Bacteria</taxon>
        <taxon>Bacteria division TA06</taxon>
    </lineage>
</organism>
<comment type="subcellular location">
    <subcellularLocation>
        <location evidence="6">Membrane</location>
        <topology evidence="6">Single-pass type II membrane protein</topology>
    </subcellularLocation>
</comment>
<evidence type="ECO:0000256" key="3">
    <source>
        <dbReference type="ARBA" id="ARBA00013208"/>
    </source>
</evidence>
<sequence>MRKKKKSRLRTEIEGWAKVIAVVLLIRFFVIHPFRIPSGSMENTLLIGDFLLANKFVYGLKIPWTGNWLCRFSDPKAGDIIVFRYPFERKDFIKRCIAVEGDVVEIRDKKVYVNGEELVEPYVKHTDTRCYPGVNYKGDFERDWARGNFLRIPYVRDNFGPVRIRENHIFMLGDNRDNSSDSRFWGPLDIRYVKGKAMIIYFSYSPPWYNVLKNLVKNVRWTRIGDLIK</sequence>
<dbReference type="InterPro" id="IPR019533">
    <property type="entry name" value="Peptidase_S26"/>
</dbReference>
<feature type="transmembrane region" description="Helical" evidence="6">
    <location>
        <begin position="16"/>
        <end position="34"/>
    </location>
</feature>
<dbReference type="SUPFAM" id="SSF51306">
    <property type="entry name" value="LexA/Signal peptidase"/>
    <property type="match status" value="1"/>
</dbReference>
<evidence type="ECO:0000256" key="4">
    <source>
        <dbReference type="ARBA" id="ARBA00022801"/>
    </source>
</evidence>
<keyword evidence="6" id="KW-0645">Protease</keyword>
<gene>
    <name evidence="8" type="ORF">AMJ40_02250</name>
</gene>
<dbReference type="GO" id="GO:0016020">
    <property type="term" value="C:membrane"/>
    <property type="evidence" value="ECO:0007669"/>
    <property type="project" value="UniProtKB-SubCell"/>
</dbReference>
<dbReference type="Pfam" id="PF10502">
    <property type="entry name" value="Peptidase_S26"/>
    <property type="match status" value="1"/>
</dbReference>
<dbReference type="PANTHER" id="PTHR43390">
    <property type="entry name" value="SIGNAL PEPTIDASE I"/>
    <property type="match status" value="1"/>
</dbReference>
<keyword evidence="6" id="KW-1133">Transmembrane helix</keyword>
<dbReference type="AlphaFoldDB" id="A0A0S7WKN6"/>
<dbReference type="InterPro" id="IPR000223">
    <property type="entry name" value="Pept_S26A_signal_pept_1"/>
</dbReference>